<keyword evidence="1 3" id="KW-0808">Transferase</keyword>
<evidence type="ECO:0000259" key="2">
    <source>
        <dbReference type="Pfam" id="PF00534"/>
    </source>
</evidence>
<dbReference type="AlphaFoldDB" id="A0A7W6LR99"/>
<dbReference type="GO" id="GO:0016757">
    <property type="term" value="F:glycosyltransferase activity"/>
    <property type="evidence" value="ECO:0007669"/>
    <property type="project" value="UniProtKB-KW"/>
</dbReference>
<dbReference type="EMBL" id="JACIEU010000011">
    <property type="protein sequence ID" value="MBB4149056.1"/>
    <property type="molecule type" value="Genomic_DNA"/>
</dbReference>
<dbReference type="InterPro" id="IPR001296">
    <property type="entry name" value="Glyco_trans_1"/>
</dbReference>
<name>A0A7W6LR99_9SPHN</name>
<sequence length="380" mass="41799">MSVKVILSVEALEPRLSGIGRYSWELAQRIGDAPEVDGVRFYRNGEWIADPTKLLEEPVTPKQRHKVHRWLRKRTTGLRKWGRDMRDAAVMRSHLFHGPNYFLPAAAEGGVITVHDLSVFRYPETHPAARLQQFERNFAASIARAAHIITDSATTRDEVIDFLSLSPAQVTAVPLAASPAFMPRDAAQLQPALARYDLAPQGYALCVSTVEPRKRIPQLLQAWEMLPSSVRGRWPLMVTGGAGWLSDDVQALMARGAREGWVRYLGFVPEEDLPLLYAGAALFVYPSVYEGFGLPPVEAMASGVPTVVANASCLPEVTGGAAMLVEPEDIDDFAHRLERALVDAEWRTRARDAGLAVAGGYSWDRCARETVALYGQVAGG</sequence>
<keyword evidence="3" id="KW-0328">Glycosyltransferase</keyword>
<gene>
    <name evidence="3" type="ORF">GGQ90_002845</name>
</gene>
<dbReference type="CDD" id="cd03809">
    <property type="entry name" value="GT4_MtfB-like"/>
    <property type="match status" value="1"/>
</dbReference>
<organism evidence="3 4">
    <name type="scientific">Sphingobium scionense</name>
    <dbReference type="NCBI Taxonomy" id="1404341"/>
    <lineage>
        <taxon>Bacteria</taxon>
        <taxon>Pseudomonadati</taxon>
        <taxon>Pseudomonadota</taxon>
        <taxon>Alphaproteobacteria</taxon>
        <taxon>Sphingomonadales</taxon>
        <taxon>Sphingomonadaceae</taxon>
        <taxon>Sphingobium</taxon>
    </lineage>
</organism>
<evidence type="ECO:0000313" key="4">
    <source>
        <dbReference type="Proteomes" id="UP000590524"/>
    </source>
</evidence>
<feature type="domain" description="Glycosyl transferase family 1" evidence="2">
    <location>
        <begin position="203"/>
        <end position="353"/>
    </location>
</feature>
<dbReference type="Proteomes" id="UP000590524">
    <property type="component" value="Unassembled WGS sequence"/>
</dbReference>
<dbReference type="Pfam" id="PF00534">
    <property type="entry name" value="Glycos_transf_1"/>
    <property type="match status" value="1"/>
</dbReference>
<dbReference type="RefSeq" id="WP_188082707.1">
    <property type="nucleotide sequence ID" value="NZ_JACIEU010000011.1"/>
</dbReference>
<dbReference type="EC" id="2.4.1.-" evidence="3"/>
<dbReference type="PANTHER" id="PTHR46401">
    <property type="entry name" value="GLYCOSYLTRANSFERASE WBBK-RELATED"/>
    <property type="match status" value="1"/>
</dbReference>
<reference evidence="3 4" key="1">
    <citation type="submission" date="2020-08" db="EMBL/GenBank/DDBJ databases">
        <title>Genomic Encyclopedia of Type Strains, Phase IV (KMG-IV): sequencing the most valuable type-strain genomes for metagenomic binning, comparative biology and taxonomic classification.</title>
        <authorList>
            <person name="Goeker M."/>
        </authorList>
    </citation>
    <scope>NUCLEOTIDE SEQUENCE [LARGE SCALE GENOMIC DNA]</scope>
    <source>
        <strain evidence="3 4">DSM 19371</strain>
    </source>
</reference>
<evidence type="ECO:0000256" key="1">
    <source>
        <dbReference type="ARBA" id="ARBA00022679"/>
    </source>
</evidence>
<dbReference type="GO" id="GO:0009103">
    <property type="term" value="P:lipopolysaccharide biosynthetic process"/>
    <property type="evidence" value="ECO:0007669"/>
    <property type="project" value="TreeGrafter"/>
</dbReference>
<protein>
    <submittedName>
        <fullName evidence="3">Alpha-1,3-rhamnosyl/mannosyltransferase</fullName>
        <ecNumber evidence="3">2.4.1.-</ecNumber>
    </submittedName>
</protein>
<comment type="caution">
    <text evidence="3">The sequence shown here is derived from an EMBL/GenBank/DDBJ whole genome shotgun (WGS) entry which is preliminary data.</text>
</comment>
<proteinExistence type="predicted"/>
<accession>A0A7W6LR99</accession>
<dbReference type="FunFam" id="3.40.50.2000:FF:000119">
    <property type="entry name" value="Glycosyl transferase group 1"/>
    <property type="match status" value="1"/>
</dbReference>
<dbReference type="SUPFAM" id="SSF53756">
    <property type="entry name" value="UDP-Glycosyltransferase/glycogen phosphorylase"/>
    <property type="match status" value="1"/>
</dbReference>
<dbReference type="Gene3D" id="3.40.50.2000">
    <property type="entry name" value="Glycogen Phosphorylase B"/>
    <property type="match status" value="2"/>
</dbReference>
<dbReference type="PANTHER" id="PTHR46401:SF2">
    <property type="entry name" value="GLYCOSYLTRANSFERASE WBBK-RELATED"/>
    <property type="match status" value="1"/>
</dbReference>
<evidence type="ECO:0000313" key="3">
    <source>
        <dbReference type="EMBL" id="MBB4149056.1"/>
    </source>
</evidence>
<keyword evidence="4" id="KW-1185">Reference proteome</keyword>